<evidence type="ECO:0000313" key="3">
    <source>
        <dbReference type="Proteomes" id="UP000075663"/>
    </source>
</evidence>
<feature type="transmembrane region" description="Helical" evidence="1">
    <location>
        <begin position="9"/>
        <end position="31"/>
    </location>
</feature>
<dbReference type="RefSeq" id="WP_062301148.1">
    <property type="nucleotide sequence ID" value="NZ_LRPB01000023.1"/>
</dbReference>
<proteinExistence type="predicted"/>
<reference evidence="2 3" key="1">
    <citation type="submission" date="2016-01" db="EMBL/GenBank/DDBJ databases">
        <title>Genome sequencing of Roseivirga seohaensis SW-152.</title>
        <authorList>
            <person name="Selvaratnam C."/>
            <person name="Thevarajoo S."/>
            <person name="Goh K.M."/>
            <person name="Ee R."/>
            <person name="Chan K.-G."/>
            <person name="Chong C.S."/>
        </authorList>
    </citation>
    <scope>NUCLEOTIDE SEQUENCE [LARGE SCALE GENOMIC DNA]</scope>
    <source>
        <strain evidence="2 3">SW-152</strain>
    </source>
</reference>
<name>A0A150XZZ6_9BACT</name>
<dbReference type="Proteomes" id="UP000075663">
    <property type="component" value="Unassembled WGS sequence"/>
</dbReference>
<accession>A0A150XZZ6</accession>
<evidence type="ECO:0000313" key="2">
    <source>
        <dbReference type="EMBL" id="KYG84323.1"/>
    </source>
</evidence>
<dbReference type="EMBL" id="LRPB01000023">
    <property type="protein sequence ID" value="KYG84323.1"/>
    <property type="molecule type" value="Genomic_DNA"/>
</dbReference>
<evidence type="ECO:0000256" key="1">
    <source>
        <dbReference type="SAM" id="Phobius"/>
    </source>
</evidence>
<comment type="caution">
    <text evidence="2">The sequence shown here is derived from an EMBL/GenBank/DDBJ whole genome shotgun (WGS) entry which is preliminary data.</text>
</comment>
<gene>
    <name evidence="2" type="ORF">AWW67_04220</name>
</gene>
<keyword evidence="1" id="KW-0472">Membrane</keyword>
<organism evidence="2 3">
    <name type="scientific">Roseivirga seohaensis</name>
    <dbReference type="NCBI Taxonomy" id="1914963"/>
    <lineage>
        <taxon>Bacteria</taxon>
        <taxon>Pseudomonadati</taxon>
        <taxon>Bacteroidota</taxon>
        <taxon>Cytophagia</taxon>
        <taxon>Cytophagales</taxon>
        <taxon>Roseivirgaceae</taxon>
        <taxon>Roseivirga</taxon>
    </lineage>
</organism>
<keyword evidence="1" id="KW-0812">Transmembrane</keyword>
<protein>
    <submittedName>
        <fullName evidence="2">Uncharacterized protein</fullName>
    </submittedName>
</protein>
<keyword evidence="1" id="KW-1133">Transmembrane helix</keyword>
<dbReference type="AlphaFoldDB" id="A0A150XZZ6"/>
<sequence>MKKRTKKILIWIFSVILILSLSVIGGLRYFFSSFKPTCETKDVWHIENYTIQHSRCIGPFGPHYSSFDIYKNKDHISKAFKVSNDSCRLRARVRNDYYLDFNICKETLLIRKPDKRLIDIETIDSILIRPFDSVRLVRTDKKYPEPLYDTVFIANFDSTVTKRLKTKEIKDFVNRWNKSKSNGFERLGKNYDYLLTIYGNDSIRKIKSLNHFLTENELWSYESTKDGFYDKLWIDK</sequence>